<dbReference type="PANTHER" id="PTHR11014:SF63">
    <property type="entry name" value="METALLOPEPTIDASE, PUTATIVE (AFU_ORTHOLOGUE AFUA_6G09600)-RELATED"/>
    <property type="match status" value="1"/>
</dbReference>
<evidence type="ECO:0000313" key="6">
    <source>
        <dbReference type="Proteomes" id="UP000490800"/>
    </source>
</evidence>
<dbReference type="GO" id="GO:0050118">
    <property type="term" value="F:N-acetyldiaminopimelate deacetylase activity"/>
    <property type="evidence" value="ECO:0007669"/>
    <property type="project" value="UniProtKB-ARBA"/>
</dbReference>
<dbReference type="FunFam" id="3.30.70.360:FF:000001">
    <property type="entry name" value="N-acetyldiaminopimelate deacetylase"/>
    <property type="match status" value="1"/>
</dbReference>
<feature type="domain" description="Peptidase M20 dimerisation" evidence="4">
    <location>
        <begin position="189"/>
        <end position="284"/>
    </location>
</feature>
<dbReference type="GO" id="GO:0019877">
    <property type="term" value="P:diaminopimelate biosynthetic process"/>
    <property type="evidence" value="ECO:0007669"/>
    <property type="project" value="UniProtKB-ARBA"/>
</dbReference>
<evidence type="ECO:0000313" key="5">
    <source>
        <dbReference type="EMBL" id="MVP02440.1"/>
    </source>
</evidence>
<dbReference type="InterPro" id="IPR036264">
    <property type="entry name" value="Bact_exopeptidase_dim_dom"/>
</dbReference>
<evidence type="ECO:0000256" key="2">
    <source>
        <dbReference type="PIRSR" id="PIRSR005962-1"/>
    </source>
</evidence>
<dbReference type="RefSeq" id="WP_157338797.1">
    <property type="nucleotide sequence ID" value="NZ_RHLK01000024.1"/>
</dbReference>
<dbReference type="OrthoDB" id="9776731at2"/>
<dbReference type="Gene3D" id="3.40.630.10">
    <property type="entry name" value="Zn peptidases"/>
    <property type="match status" value="1"/>
</dbReference>
<reference evidence="5 6" key="1">
    <citation type="journal article" date="2019" name="Microorganisms">
        <title>Paenibacillus lutrae sp. nov., A Chitinolytic Species Isolated from A River Otter in Castril Natural Park, Granada, Spain.</title>
        <authorList>
            <person name="Rodriguez M."/>
            <person name="Reina J.C."/>
            <person name="Bejar V."/>
            <person name="Llamas I."/>
        </authorList>
    </citation>
    <scope>NUCLEOTIDE SEQUENCE [LARGE SCALE GENOMIC DNA]</scope>
    <source>
        <strain evidence="5 6">N10</strain>
    </source>
</reference>
<evidence type="ECO:0000256" key="1">
    <source>
        <dbReference type="ARBA" id="ARBA00022801"/>
    </source>
</evidence>
<comment type="cofactor">
    <cofactor evidence="2">
        <name>Mn(2+)</name>
        <dbReference type="ChEBI" id="CHEBI:29035"/>
    </cofactor>
    <text evidence="2">The Mn(2+) ion enhances activity.</text>
</comment>
<dbReference type="NCBIfam" id="TIGR01891">
    <property type="entry name" value="amidohydrolases"/>
    <property type="match status" value="1"/>
</dbReference>
<dbReference type="Pfam" id="PF07687">
    <property type="entry name" value="M20_dimer"/>
    <property type="match status" value="1"/>
</dbReference>
<dbReference type="InterPro" id="IPR002933">
    <property type="entry name" value="Peptidase_M20"/>
</dbReference>
<name>A0A7X3K1S8_9BACL</name>
<feature type="region of interest" description="Disordered" evidence="3">
    <location>
        <begin position="390"/>
        <end position="445"/>
    </location>
</feature>
<feature type="binding site" evidence="2">
    <location>
        <position position="358"/>
    </location>
    <ligand>
        <name>Mn(2+)</name>
        <dbReference type="ChEBI" id="CHEBI:29035"/>
        <label>2</label>
    </ligand>
</feature>
<gene>
    <name evidence="5" type="ORF">EDM21_23435</name>
</gene>
<dbReference type="GO" id="GO:0046872">
    <property type="term" value="F:metal ion binding"/>
    <property type="evidence" value="ECO:0007669"/>
    <property type="project" value="UniProtKB-KW"/>
</dbReference>
<sequence>MGRESTLTRPEASELLPKLVSIRRHLHQYPELSHEEFETTASIRGWLEEAGIRIAPYSLRTGLVAEVGGVKPGPVVAVRADIDALPIQEETGLPYASRFPGRMHACGHDFHTASAIGAAYLLKEREQELEGTVRFLFQPAEEKASGALKVIASGALENVQAIFGLHNKPDLPVGTLGIKEGPLMAAADGFIVELTGLGSHAAVPEAGIDPIVAAAQIVSAVQAIVSRSVSPLHSAVISVTKLHSGTAWNVIPDKAVLEGTVRTFDEPVRLRVLERFREVVEGVASAYGTKASIHWVQGPPPVINDAGLAELAEEETASLGYTAVKPVPSPAGEDFAFYQRQVPGLFVFAGTAGSREWHHPAFDLDEAALPVSARFLARVAERALRQGKTIPVGSSGAERPRQAERLAAARHPKAAEQVVPADSVEAGTAGAPAGAARPAGAGTSG</sequence>
<keyword evidence="6" id="KW-1185">Reference proteome</keyword>
<dbReference type="Gene3D" id="3.30.70.360">
    <property type="match status" value="1"/>
</dbReference>
<feature type="binding site" evidence="2">
    <location>
        <position position="166"/>
    </location>
    <ligand>
        <name>Mn(2+)</name>
        <dbReference type="ChEBI" id="CHEBI:29035"/>
        <label>2</label>
    </ligand>
</feature>
<dbReference type="AlphaFoldDB" id="A0A7X3K1S8"/>
<feature type="compositionally biased region" description="Low complexity" evidence="3">
    <location>
        <begin position="426"/>
        <end position="445"/>
    </location>
</feature>
<feature type="binding site" evidence="2">
    <location>
        <position position="142"/>
    </location>
    <ligand>
        <name>Mn(2+)</name>
        <dbReference type="ChEBI" id="CHEBI:29035"/>
        <label>2</label>
    </ligand>
</feature>
<dbReference type="Proteomes" id="UP000490800">
    <property type="component" value="Unassembled WGS sequence"/>
</dbReference>
<proteinExistence type="predicted"/>
<dbReference type="PIRSF" id="PIRSF005962">
    <property type="entry name" value="Pept_M20D_amidohydro"/>
    <property type="match status" value="1"/>
</dbReference>
<keyword evidence="1 5" id="KW-0378">Hydrolase</keyword>
<feature type="binding site" evidence="2">
    <location>
        <position position="108"/>
    </location>
    <ligand>
        <name>Mn(2+)</name>
        <dbReference type="ChEBI" id="CHEBI:29035"/>
        <label>2</label>
    </ligand>
</feature>
<comment type="caution">
    <text evidence="5">The sequence shown here is derived from an EMBL/GenBank/DDBJ whole genome shotgun (WGS) entry which is preliminary data.</text>
</comment>
<protein>
    <submittedName>
        <fullName evidence="5">Amidohydrolase</fullName>
    </submittedName>
</protein>
<dbReference type="InterPro" id="IPR017439">
    <property type="entry name" value="Amidohydrolase"/>
</dbReference>
<feature type="binding site" evidence="2">
    <location>
        <position position="106"/>
    </location>
    <ligand>
        <name>Mn(2+)</name>
        <dbReference type="ChEBI" id="CHEBI:29035"/>
        <label>2</label>
    </ligand>
</feature>
<dbReference type="SUPFAM" id="SSF53187">
    <property type="entry name" value="Zn-dependent exopeptidases"/>
    <property type="match status" value="1"/>
</dbReference>
<dbReference type="PANTHER" id="PTHR11014">
    <property type="entry name" value="PEPTIDASE M20 FAMILY MEMBER"/>
    <property type="match status" value="1"/>
</dbReference>
<keyword evidence="2" id="KW-0464">Manganese</keyword>
<organism evidence="5 6">
    <name type="scientific">Paenibacillus lutrae</name>
    <dbReference type="NCBI Taxonomy" id="2078573"/>
    <lineage>
        <taxon>Bacteria</taxon>
        <taxon>Bacillati</taxon>
        <taxon>Bacillota</taxon>
        <taxon>Bacilli</taxon>
        <taxon>Bacillales</taxon>
        <taxon>Paenibacillaceae</taxon>
        <taxon>Paenibacillus</taxon>
    </lineage>
</organism>
<keyword evidence="2" id="KW-0479">Metal-binding</keyword>
<dbReference type="SUPFAM" id="SSF55031">
    <property type="entry name" value="Bacterial exopeptidase dimerisation domain"/>
    <property type="match status" value="1"/>
</dbReference>
<dbReference type="Pfam" id="PF01546">
    <property type="entry name" value="Peptidase_M20"/>
    <property type="match status" value="1"/>
</dbReference>
<evidence type="ECO:0000256" key="3">
    <source>
        <dbReference type="SAM" id="MobiDB-lite"/>
    </source>
</evidence>
<dbReference type="InterPro" id="IPR011650">
    <property type="entry name" value="Peptidase_M20_dimer"/>
</dbReference>
<evidence type="ECO:0000259" key="4">
    <source>
        <dbReference type="Pfam" id="PF07687"/>
    </source>
</evidence>
<accession>A0A7X3K1S8</accession>
<dbReference type="EMBL" id="RHLK01000024">
    <property type="protein sequence ID" value="MVP02440.1"/>
    <property type="molecule type" value="Genomic_DNA"/>
</dbReference>